<dbReference type="Pfam" id="PF25355">
    <property type="entry name" value="DUF7882"/>
    <property type="match status" value="1"/>
</dbReference>
<evidence type="ECO:0000259" key="2">
    <source>
        <dbReference type="Pfam" id="PF25355"/>
    </source>
</evidence>
<feature type="domain" description="DUF7882" evidence="2">
    <location>
        <begin position="11"/>
        <end position="104"/>
    </location>
</feature>
<dbReference type="Proteomes" id="UP000198702">
    <property type="component" value="Unassembled WGS sequence"/>
</dbReference>
<accession>A0A7Z7D3A6</accession>
<name>A0A7Z7D3A6_9MICO</name>
<comment type="caution">
    <text evidence="3">The sequence shown here is derived from an EMBL/GenBank/DDBJ whole genome shotgun (WGS) entry which is preliminary data.</text>
</comment>
<sequence length="120" mass="13138">MNTKSERTIAMGKLYYGSAGEPIQVSDRLLAHLKFVATTKLRRQESFALNILHPSSEDAGRTTLWIQPAIPLRFVFSSAEPEALDRELIKQLAEDANTTGGMTLDARETARPLNAVPAAA</sequence>
<dbReference type="EMBL" id="FOQZ01000006">
    <property type="protein sequence ID" value="SFI71200.1"/>
    <property type="molecule type" value="Genomic_DNA"/>
</dbReference>
<gene>
    <name evidence="3" type="ORF">SAMN04487751_2720</name>
</gene>
<organism evidence="3 4">
    <name type="scientific">Microbacterium saccharophilum</name>
    <dbReference type="NCBI Taxonomy" id="1213358"/>
    <lineage>
        <taxon>Bacteria</taxon>
        <taxon>Bacillati</taxon>
        <taxon>Actinomycetota</taxon>
        <taxon>Actinomycetes</taxon>
        <taxon>Micrococcales</taxon>
        <taxon>Microbacteriaceae</taxon>
        <taxon>Microbacterium</taxon>
    </lineage>
</organism>
<evidence type="ECO:0000313" key="4">
    <source>
        <dbReference type="Proteomes" id="UP000198702"/>
    </source>
</evidence>
<reference evidence="3 4" key="1">
    <citation type="submission" date="2016-10" db="EMBL/GenBank/DDBJ databases">
        <authorList>
            <person name="Varghese N."/>
            <person name="Submissions S."/>
        </authorList>
    </citation>
    <scope>NUCLEOTIDE SEQUENCE [LARGE SCALE GENOMIC DNA]</scope>
    <source>
        <strain evidence="3 4">UNC380MFSha3.1</strain>
    </source>
</reference>
<feature type="region of interest" description="Disordered" evidence="1">
    <location>
        <begin position="100"/>
        <end position="120"/>
    </location>
</feature>
<proteinExistence type="predicted"/>
<dbReference type="InterPro" id="IPR057204">
    <property type="entry name" value="DUF7882"/>
</dbReference>
<evidence type="ECO:0000313" key="3">
    <source>
        <dbReference type="EMBL" id="SFI71200.1"/>
    </source>
</evidence>
<protein>
    <recommendedName>
        <fullName evidence="2">DUF7882 domain-containing protein</fullName>
    </recommendedName>
</protein>
<dbReference type="AlphaFoldDB" id="A0A7Z7D3A6"/>
<evidence type="ECO:0000256" key="1">
    <source>
        <dbReference type="SAM" id="MobiDB-lite"/>
    </source>
</evidence>